<dbReference type="GO" id="GO:0005886">
    <property type="term" value="C:plasma membrane"/>
    <property type="evidence" value="ECO:0007669"/>
    <property type="project" value="UniProtKB-SubCell"/>
</dbReference>
<accession>A0A1M6NYU4</accession>
<dbReference type="PIRSF" id="PIRSF019239">
    <property type="entry name" value="MrpE"/>
    <property type="match status" value="1"/>
</dbReference>
<feature type="transmembrane region" description="Helical" evidence="8">
    <location>
        <begin position="65"/>
        <end position="89"/>
    </location>
</feature>
<comment type="subcellular location">
    <subcellularLocation>
        <location evidence="1">Cell membrane</location>
        <topology evidence="1">Multi-pass membrane protein</topology>
    </subcellularLocation>
</comment>
<reference evidence="9 10" key="1">
    <citation type="submission" date="2016-11" db="EMBL/GenBank/DDBJ databases">
        <authorList>
            <person name="Jaros S."/>
            <person name="Januszkiewicz K."/>
            <person name="Wedrychowicz H."/>
        </authorList>
    </citation>
    <scope>NUCLEOTIDE SEQUENCE [LARGE SCALE GENOMIC DNA]</scope>
    <source>
        <strain evidence="9 10">DSM 15212</strain>
    </source>
</reference>
<dbReference type="GO" id="GO:0008324">
    <property type="term" value="F:monoatomic cation transmembrane transporter activity"/>
    <property type="evidence" value="ECO:0007669"/>
    <property type="project" value="InterPro"/>
</dbReference>
<keyword evidence="6 8" id="KW-1133">Transmembrane helix</keyword>
<dbReference type="PANTHER" id="PTHR34584">
    <property type="entry name" value="NA(+)/H(+) ANTIPORTER SUBUNIT E1"/>
    <property type="match status" value="1"/>
</dbReference>
<keyword evidence="3" id="KW-0050">Antiport</keyword>
<dbReference type="Pfam" id="PF01899">
    <property type="entry name" value="MNHE"/>
    <property type="match status" value="1"/>
</dbReference>
<evidence type="ECO:0000256" key="8">
    <source>
        <dbReference type="SAM" id="Phobius"/>
    </source>
</evidence>
<protein>
    <submittedName>
        <fullName evidence="9">Multisubunit sodium/proton antiporter, MrpE subunit</fullName>
    </submittedName>
</protein>
<evidence type="ECO:0000256" key="4">
    <source>
        <dbReference type="ARBA" id="ARBA00022475"/>
    </source>
</evidence>
<evidence type="ECO:0000256" key="5">
    <source>
        <dbReference type="ARBA" id="ARBA00022692"/>
    </source>
</evidence>
<evidence type="ECO:0000256" key="6">
    <source>
        <dbReference type="ARBA" id="ARBA00022989"/>
    </source>
</evidence>
<evidence type="ECO:0000256" key="7">
    <source>
        <dbReference type="ARBA" id="ARBA00023136"/>
    </source>
</evidence>
<keyword evidence="3" id="KW-0813">Transport</keyword>
<name>A0A1M6NYU4_PARC5</name>
<evidence type="ECO:0000256" key="2">
    <source>
        <dbReference type="ARBA" id="ARBA00006228"/>
    </source>
</evidence>
<feature type="transmembrane region" description="Helical" evidence="8">
    <location>
        <begin position="5"/>
        <end position="21"/>
    </location>
</feature>
<dbReference type="AlphaFoldDB" id="A0A1M6NYU4"/>
<dbReference type="PANTHER" id="PTHR34584:SF1">
    <property type="entry name" value="NA(+)_H(+) ANTIPORTER SUBUNIT E1"/>
    <property type="match status" value="1"/>
</dbReference>
<dbReference type="EMBL" id="FRAG01000020">
    <property type="protein sequence ID" value="SHK00866.1"/>
    <property type="molecule type" value="Genomic_DNA"/>
</dbReference>
<evidence type="ECO:0000256" key="1">
    <source>
        <dbReference type="ARBA" id="ARBA00004651"/>
    </source>
</evidence>
<gene>
    <name evidence="9" type="ORF">SAMN02745912_01940</name>
</gene>
<dbReference type="STRING" id="1121301.SAMN02745912_01940"/>
<dbReference type="InterPro" id="IPR002758">
    <property type="entry name" value="Cation_antiport_E"/>
</dbReference>
<organism evidence="9 10">
    <name type="scientific">Paramaledivibacter caminithermalis (strain DSM 15212 / CIP 107654 / DViRD3)</name>
    <name type="common">Clostridium caminithermale</name>
    <dbReference type="NCBI Taxonomy" id="1121301"/>
    <lineage>
        <taxon>Bacteria</taxon>
        <taxon>Bacillati</taxon>
        <taxon>Bacillota</taxon>
        <taxon>Clostridia</taxon>
        <taxon>Peptostreptococcales</taxon>
        <taxon>Caminicellaceae</taxon>
        <taxon>Paramaledivibacter</taxon>
    </lineage>
</organism>
<feature type="transmembrane region" description="Helical" evidence="8">
    <location>
        <begin position="27"/>
        <end position="44"/>
    </location>
</feature>
<keyword evidence="10" id="KW-1185">Reference proteome</keyword>
<evidence type="ECO:0000313" key="9">
    <source>
        <dbReference type="EMBL" id="SHK00866.1"/>
    </source>
</evidence>
<dbReference type="GO" id="GO:0015297">
    <property type="term" value="F:antiporter activity"/>
    <property type="evidence" value="ECO:0007669"/>
    <property type="project" value="UniProtKB-KW"/>
</dbReference>
<keyword evidence="7 8" id="KW-0472">Membrane</keyword>
<keyword evidence="4" id="KW-1003">Cell membrane</keyword>
<evidence type="ECO:0000256" key="3">
    <source>
        <dbReference type="ARBA" id="ARBA00022449"/>
    </source>
</evidence>
<evidence type="ECO:0000313" key="10">
    <source>
        <dbReference type="Proteomes" id="UP000184465"/>
    </source>
</evidence>
<proteinExistence type="inferred from homology"/>
<sequence length="163" mass="18853">MKRDIISIKALVLYMIFWIILAEKIDFQVLLIGLLINIMIYLFNKNGESSCHIGKRYQLIKRWKLFICYILLLMKEIVIASIDVASIVLSRELNISPRIIKFKTRLKGDLLKTILANSITLTPGTLTIEVKNDEFTVHCITKNQITGVKNSKFEELLLKIEEQ</sequence>
<dbReference type="OrthoDB" id="9800498at2"/>
<keyword evidence="5 8" id="KW-0812">Transmembrane</keyword>
<comment type="similarity">
    <text evidence="2">Belongs to the CPA3 antiporters (TC 2.A.63) subunit E family.</text>
</comment>
<dbReference type="RefSeq" id="WP_073149326.1">
    <property type="nucleotide sequence ID" value="NZ_FRAG01000020.1"/>
</dbReference>
<dbReference type="Proteomes" id="UP000184465">
    <property type="component" value="Unassembled WGS sequence"/>
</dbReference>